<feature type="transmembrane region" description="Helical" evidence="7">
    <location>
        <begin position="96"/>
        <end position="117"/>
    </location>
</feature>
<keyword evidence="4 7" id="KW-0812">Transmembrane</keyword>
<dbReference type="Gene3D" id="1.10.3720.10">
    <property type="entry name" value="MetI-like"/>
    <property type="match status" value="1"/>
</dbReference>
<dbReference type="AlphaFoldDB" id="A0A1N7LDF5"/>
<comment type="subcellular location">
    <subcellularLocation>
        <location evidence="1 7">Cell membrane</location>
        <topology evidence="1 7">Multi-pass membrane protein</topology>
    </subcellularLocation>
</comment>
<evidence type="ECO:0000256" key="2">
    <source>
        <dbReference type="ARBA" id="ARBA00022448"/>
    </source>
</evidence>
<dbReference type="GO" id="GO:0005886">
    <property type="term" value="C:plasma membrane"/>
    <property type="evidence" value="ECO:0007669"/>
    <property type="project" value="UniProtKB-SubCell"/>
</dbReference>
<dbReference type="CDD" id="cd06261">
    <property type="entry name" value="TM_PBP2"/>
    <property type="match status" value="1"/>
</dbReference>
<feature type="transmembrane region" description="Helical" evidence="7">
    <location>
        <begin position="177"/>
        <end position="200"/>
    </location>
</feature>
<dbReference type="EMBL" id="FTOD01000004">
    <property type="protein sequence ID" value="SIS71807.1"/>
    <property type="molecule type" value="Genomic_DNA"/>
</dbReference>
<sequence length="323" mass="36734">MESVNKIMPRNPVEANTGHRLTAKKRFLDQEGRWGLLLTSPYLIHFLVFVLGTLLTSLYFSLSNYDMLNPPEWVGLKNYDRLVHDPVFWKALWNTLYFVILFVPTQTFLALILAVALNQKLKGLKLFRMAHFVPVISSWTVILYVTDAVFNPRFGMANTLLTQLGLDPQKWLQDEVLVIPILVLIAVWKGVGYIMLIFLAGLQNVPQDLYEAAELDGAGVIKRFRYITLPMISGSTFLVLILSTISTFQAFEQIYVMTGGAADATAAGGPNNASLVLMLYLYREGFSFLHMGYASAIAWVLFVILFVLTWIQVRLQKRWVHYE</sequence>
<comment type="similarity">
    <text evidence="7">Belongs to the binding-protein-dependent transport system permease family.</text>
</comment>
<keyword evidence="5 7" id="KW-1133">Transmembrane helix</keyword>
<dbReference type="Proteomes" id="UP000186795">
    <property type="component" value="Unassembled WGS sequence"/>
</dbReference>
<evidence type="ECO:0000313" key="9">
    <source>
        <dbReference type="EMBL" id="SIS71807.1"/>
    </source>
</evidence>
<evidence type="ECO:0000313" key="10">
    <source>
        <dbReference type="Proteomes" id="UP000186795"/>
    </source>
</evidence>
<dbReference type="InterPro" id="IPR000515">
    <property type="entry name" value="MetI-like"/>
</dbReference>
<name>A0A1N7LDF5_9BACL</name>
<dbReference type="PANTHER" id="PTHR30193:SF37">
    <property type="entry name" value="INNER MEMBRANE ABC TRANSPORTER PERMEASE PROTEIN YCJO"/>
    <property type="match status" value="1"/>
</dbReference>
<evidence type="ECO:0000256" key="5">
    <source>
        <dbReference type="ARBA" id="ARBA00022989"/>
    </source>
</evidence>
<evidence type="ECO:0000256" key="6">
    <source>
        <dbReference type="ARBA" id="ARBA00023136"/>
    </source>
</evidence>
<dbReference type="Pfam" id="PF00528">
    <property type="entry name" value="BPD_transp_1"/>
    <property type="match status" value="1"/>
</dbReference>
<keyword evidence="2 7" id="KW-0813">Transport</keyword>
<keyword evidence="3" id="KW-1003">Cell membrane</keyword>
<evidence type="ECO:0000256" key="1">
    <source>
        <dbReference type="ARBA" id="ARBA00004651"/>
    </source>
</evidence>
<proteinExistence type="inferred from homology"/>
<evidence type="ECO:0000256" key="7">
    <source>
        <dbReference type="RuleBase" id="RU363032"/>
    </source>
</evidence>
<protein>
    <submittedName>
        <fullName evidence="9">Carbohydrate ABC transporter membrane protein 1, CUT1 family</fullName>
    </submittedName>
</protein>
<reference evidence="10" key="1">
    <citation type="submission" date="2017-01" db="EMBL/GenBank/DDBJ databases">
        <authorList>
            <person name="Varghese N."/>
            <person name="Submissions S."/>
        </authorList>
    </citation>
    <scope>NUCLEOTIDE SEQUENCE [LARGE SCALE GENOMIC DNA]</scope>
    <source>
        <strain evidence="10">DSM 45196</strain>
    </source>
</reference>
<keyword evidence="6 7" id="KW-0472">Membrane</keyword>
<dbReference type="PANTHER" id="PTHR30193">
    <property type="entry name" value="ABC TRANSPORTER PERMEASE PROTEIN"/>
    <property type="match status" value="1"/>
</dbReference>
<feature type="domain" description="ABC transmembrane type-1" evidence="8">
    <location>
        <begin position="92"/>
        <end position="312"/>
    </location>
</feature>
<keyword evidence="10" id="KW-1185">Reference proteome</keyword>
<dbReference type="SUPFAM" id="SSF161098">
    <property type="entry name" value="MetI-like"/>
    <property type="match status" value="1"/>
</dbReference>
<feature type="transmembrane region" description="Helical" evidence="7">
    <location>
        <begin position="288"/>
        <end position="311"/>
    </location>
</feature>
<evidence type="ECO:0000256" key="3">
    <source>
        <dbReference type="ARBA" id="ARBA00022475"/>
    </source>
</evidence>
<evidence type="ECO:0000259" key="8">
    <source>
        <dbReference type="PROSITE" id="PS50928"/>
    </source>
</evidence>
<dbReference type="InterPro" id="IPR051393">
    <property type="entry name" value="ABC_transporter_permease"/>
</dbReference>
<feature type="transmembrane region" description="Helical" evidence="7">
    <location>
        <begin position="129"/>
        <end position="146"/>
    </location>
</feature>
<organism evidence="9 10">
    <name type="scientific">Kroppenstedtia eburnea</name>
    <dbReference type="NCBI Taxonomy" id="714067"/>
    <lineage>
        <taxon>Bacteria</taxon>
        <taxon>Bacillati</taxon>
        <taxon>Bacillota</taxon>
        <taxon>Bacilli</taxon>
        <taxon>Bacillales</taxon>
        <taxon>Thermoactinomycetaceae</taxon>
        <taxon>Kroppenstedtia</taxon>
    </lineage>
</organism>
<dbReference type="GO" id="GO:0055085">
    <property type="term" value="P:transmembrane transport"/>
    <property type="evidence" value="ECO:0007669"/>
    <property type="project" value="InterPro"/>
</dbReference>
<evidence type="ECO:0000256" key="4">
    <source>
        <dbReference type="ARBA" id="ARBA00022692"/>
    </source>
</evidence>
<dbReference type="PROSITE" id="PS50928">
    <property type="entry name" value="ABC_TM1"/>
    <property type="match status" value="1"/>
</dbReference>
<feature type="transmembrane region" description="Helical" evidence="7">
    <location>
        <begin position="34"/>
        <end position="60"/>
    </location>
</feature>
<accession>A0A1N7LDF5</accession>
<gene>
    <name evidence="9" type="ORF">SAMN05421790_104104</name>
</gene>
<feature type="transmembrane region" description="Helical" evidence="7">
    <location>
        <begin position="231"/>
        <end position="251"/>
    </location>
</feature>
<dbReference type="InterPro" id="IPR035906">
    <property type="entry name" value="MetI-like_sf"/>
</dbReference>